<dbReference type="Proteomes" id="UP000886595">
    <property type="component" value="Unassembled WGS sequence"/>
</dbReference>
<dbReference type="EMBL" id="JAAMPC010000013">
    <property type="protein sequence ID" value="KAG2270053.1"/>
    <property type="molecule type" value="Genomic_DNA"/>
</dbReference>
<keyword evidence="2" id="KW-1185">Reference proteome</keyword>
<evidence type="ECO:0000313" key="2">
    <source>
        <dbReference type="Proteomes" id="UP000886595"/>
    </source>
</evidence>
<reference evidence="1 2" key="1">
    <citation type="submission" date="2020-02" db="EMBL/GenBank/DDBJ databases">
        <authorList>
            <person name="Ma Q."/>
            <person name="Huang Y."/>
            <person name="Song X."/>
            <person name="Pei D."/>
        </authorList>
    </citation>
    <scope>NUCLEOTIDE SEQUENCE [LARGE SCALE GENOMIC DNA]</scope>
    <source>
        <strain evidence="1">Sxm20200214</strain>
        <tissue evidence="1">Leaf</tissue>
    </source>
</reference>
<evidence type="ECO:0000313" key="1">
    <source>
        <dbReference type="EMBL" id="KAG2270053.1"/>
    </source>
</evidence>
<sequence length="97" mass="11229">MLSISCLFMELWGLKKTSLKVNFVRRVCHTPILMHADLVVEYQVLFGKYTELSHKNLQLINDKTILKAKVNILEMEQTDTKGESKCGRTKNDDEDEL</sequence>
<accession>A0A8X7QHV2</accession>
<proteinExistence type="predicted"/>
<organism evidence="1 2">
    <name type="scientific">Brassica carinata</name>
    <name type="common">Ethiopian mustard</name>
    <name type="synonym">Abyssinian cabbage</name>
    <dbReference type="NCBI Taxonomy" id="52824"/>
    <lineage>
        <taxon>Eukaryota</taxon>
        <taxon>Viridiplantae</taxon>
        <taxon>Streptophyta</taxon>
        <taxon>Embryophyta</taxon>
        <taxon>Tracheophyta</taxon>
        <taxon>Spermatophyta</taxon>
        <taxon>Magnoliopsida</taxon>
        <taxon>eudicotyledons</taxon>
        <taxon>Gunneridae</taxon>
        <taxon>Pentapetalae</taxon>
        <taxon>rosids</taxon>
        <taxon>malvids</taxon>
        <taxon>Brassicales</taxon>
        <taxon>Brassicaceae</taxon>
        <taxon>Brassiceae</taxon>
        <taxon>Brassica</taxon>
    </lineage>
</organism>
<name>A0A8X7QHV2_BRACI</name>
<gene>
    <name evidence="1" type="ORF">Bca52824_064608</name>
</gene>
<dbReference type="AlphaFoldDB" id="A0A8X7QHV2"/>
<comment type="caution">
    <text evidence="1">The sequence shown here is derived from an EMBL/GenBank/DDBJ whole genome shotgun (WGS) entry which is preliminary data.</text>
</comment>
<protein>
    <submittedName>
        <fullName evidence="1">Uncharacterized protein</fullName>
    </submittedName>
</protein>